<proteinExistence type="predicted"/>
<dbReference type="EMBL" id="QJNU01000634">
    <property type="protein sequence ID" value="RYO91413.1"/>
    <property type="molecule type" value="Genomic_DNA"/>
</dbReference>
<evidence type="ECO:0000256" key="3">
    <source>
        <dbReference type="ARBA" id="ARBA00022833"/>
    </source>
</evidence>
<evidence type="ECO:0000256" key="4">
    <source>
        <dbReference type="ARBA" id="ARBA00022975"/>
    </source>
</evidence>
<dbReference type="Proteomes" id="UP000293360">
    <property type="component" value="Unassembled WGS sequence"/>
</dbReference>
<evidence type="ECO:0000313" key="6">
    <source>
        <dbReference type="Proteomes" id="UP000293360"/>
    </source>
</evidence>
<dbReference type="GO" id="GO:0044205">
    <property type="term" value="P:'de novo' UMP biosynthetic process"/>
    <property type="evidence" value="ECO:0007669"/>
    <property type="project" value="UniProtKB-UniPathway"/>
</dbReference>
<keyword evidence="4" id="KW-0665">Pyrimidine biosynthesis</keyword>
<gene>
    <name evidence="5" type="ORF">DL764_008279</name>
</gene>
<dbReference type="OrthoDB" id="1670005at2759"/>
<keyword evidence="6" id="KW-1185">Reference proteome</keyword>
<dbReference type="Gene3D" id="3.20.20.140">
    <property type="entry name" value="Metal-dependent hydrolases"/>
    <property type="match status" value="1"/>
</dbReference>
<dbReference type="GO" id="GO:0005737">
    <property type="term" value="C:cytoplasm"/>
    <property type="evidence" value="ECO:0007669"/>
    <property type="project" value="TreeGrafter"/>
</dbReference>
<dbReference type="InterPro" id="IPR032466">
    <property type="entry name" value="Metal_Hydrolase"/>
</dbReference>
<dbReference type="STRING" id="155417.A0A4V1X9A9"/>
<evidence type="ECO:0000256" key="1">
    <source>
        <dbReference type="ARBA" id="ARBA00022723"/>
    </source>
</evidence>
<comment type="caution">
    <text evidence="5">The sequence shown here is derived from an EMBL/GenBank/DDBJ whole genome shotgun (WGS) entry which is preliminary data.</text>
</comment>
<keyword evidence="1" id="KW-0479">Metal-binding</keyword>
<dbReference type="AlphaFoldDB" id="A0A4V1X9A9"/>
<dbReference type="PANTHER" id="PTHR43137">
    <property type="entry name" value="DIHYDROOROTASE"/>
    <property type="match status" value="1"/>
</dbReference>
<dbReference type="PIRSF" id="PIRSF001237">
    <property type="entry name" value="DHOdimr"/>
    <property type="match status" value="1"/>
</dbReference>
<organism evidence="5 6">
    <name type="scientific">Monosporascus ibericus</name>
    <dbReference type="NCBI Taxonomy" id="155417"/>
    <lineage>
        <taxon>Eukaryota</taxon>
        <taxon>Fungi</taxon>
        <taxon>Dikarya</taxon>
        <taxon>Ascomycota</taxon>
        <taxon>Pezizomycotina</taxon>
        <taxon>Sordariomycetes</taxon>
        <taxon>Xylariomycetidae</taxon>
        <taxon>Xylariales</taxon>
        <taxon>Xylariales incertae sedis</taxon>
        <taxon>Monosporascus</taxon>
    </lineage>
</organism>
<keyword evidence="2" id="KW-0378">Hydrolase</keyword>
<dbReference type="GO" id="GO:0004151">
    <property type="term" value="F:dihydroorotase activity"/>
    <property type="evidence" value="ECO:0007669"/>
    <property type="project" value="InterPro"/>
</dbReference>
<keyword evidence="3" id="KW-0862">Zinc</keyword>
<dbReference type="GO" id="GO:0006207">
    <property type="term" value="P:'de novo' pyrimidine nucleobase biosynthetic process"/>
    <property type="evidence" value="ECO:0007669"/>
    <property type="project" value="TreeGrafter"/>
</dbReference>
<name>A0A4V1X9A9_9PEZI</name>
<sequence>MEVYLHESITPEVVREAKKAGITGIKSYPAGVTTNSSSGVISYEPFYPVFKAMEEEGLVSSTMGFRSILLTNCTREASENMYGDMDEKLIGITILNAEASFLPTLRSIHKEFPKLKIVLEHCTTKDAVEAVRTCGDTVVGTITSHHLYIIIDDAISDVVRQYCYCKPVAKLPHDRRALLNAVVNSKGKFFLGTDSAPHDNSAKKGKGNTPAGVFTQPYASQLVLTAIEEAIDRGDIAASDATPEVLQGFLCDYGRAFYGVKDAKNERITLRKGEEVITDCVTGPGVEVINFRRGKPTWSVEWK</sequence>
<protein>
    <submittedName>
        <fullName evidence="5">Uncharacterized protein</fullName>
    </submittedName>
</protein>
<evidence type="ECO:0000256" key="2">
    <source>
        <dbReference type="ARBA" id="ARBA00022801"/>
    </source>
</evidence>
<dbReference type="InterPro" id="IPR002195">
    <property type="entry name" value="Dihydroorotase_CS"/>
</dbReference>
<dbReference type="GO" id="GO:0046872">
    <property type="term" value="F:metal ion binding"/>
    <property type="evidence" value="ECO:0007669"/>
    <property type="project" value="UniProtKB-KW"/>
</dbReference>
<dbReference type="SUPFAM" id="SSF51556">
    <property type="entry name" value="Metallo-dependent hydrolases"/>
    <property type="match status" value="1"/>
</dbReference>
<reference evidence="5 6" key="1">
    <citation type="submission" date="2018-06" db="EMBL/GenBank/DDBJ databases">
        <title>Complete Genomes of Monosporascus.</title>
        <authorList>
            <person name="Robinson A.J."/>
            <person name="Natvig D.O."/>
        </authorList>
    </citation>
    <scope>NUCLEOTIDE SEQUENCE [LARGE SCALE GENOMIC DNA]</scope>
    <source>
        <strain evidence="5 6">CBS 110550</strain>
    </source>
</reference>
<dbReference type="PANTHER" id="PTHR43137:SF1">
    <property type="entry name" value="DIHYDROOROTASE"/>
    <property type="match status" value="1"/>
</dbReference>
<dbReference type="PROSITE" id="PS00483">
    <property type="entry name" value="DIHYDROOROTASE_2"/>
    <property type="match status" value="1"/>
</dbReference>
<dbReference type="UniPathway" id="UPA00070">
    <property type="reaction ID" value="UER00117"/>
</dbReference>
<dbReference type="InterPro" id="IPR004721">
    <property type="entry name" value="DHOdimr"/>
</dbReference>
<evidence type="ECO:0000313" key="5">
    <source>
        <dbReference type="EMBL" id="RYO91413.1"/>
    </source>
</evidence>
<accession>A0A4V1X9A9</accession>